<name>A0A0S1SNG4_9BACT</name>
<dbReference type="Proteomes" id="UP000069135">
    <property type="component" value="Chromosome"/>
</dbReference>
<protein>
    <submittedName>
        <fullName evidence="1">Uncharacterized protein</fullName>
    </submittedName>
</protein>
<reference evidence="2" key="1">
    <citation type="submission" date="2015-10" db="EMBL/GenBank/DDBJ databases">
        <title>Analysis of five complete genome sequences for members of the class Peribacteria in the recently recognized Peregrinibacteria bacterial phylum.</title>
        <authorList>
            <person name="Anantharaman K."/>
            <person name="Brown C.T."/>
            <person name="Burstein D."/>
            <person name="Castelle C.J."/>
            <person name="Probst A.J."/>
            <person name="Thomas B.C."/>
            <person name="Williams K.H."/>
            <person name="Banfield J.F."/>
        </authorList>
    </citation>
    <scope>NUCLEOTIDE SEQUENCE [LARGE SCALE GENOMIC DNA]</scope>
</reference>
<dbReference type="AlphaFoldDB" id="A0A0S1SNG4"/>
<accession>A0A0S1SWR4</accession>
<dbReference type="STRING" id="1735162.PeribacterB2_0780"/>
<evidence type="ECO:0000313" key="1">
    <source>
        <dbReference type="EMBL" id="ALM13450.1"/>
    </source>
</evidence>
<accession>A0A0S1SLD1</accession>
<dbReference type="KEGG" id="prf:PeribacterA2_0778"/>
<accession>A0A0S1SLX4</accession>
<evidence type="ECO:0000313" key="2">
    <source>
        <dbReference type="Proteomes" id="UP000069135"/>
    </source>
</evidence>
<dbReference type="EMBL" id="CP013065">
    <property type="protein sequence ID" value="ALM13450.1"/>
    <property type="molecule type" value="Genomic_DNA"/>
</dbReference>
<proteinExistence type="predicted"/>
<organism evidence="1 2">
    <name type="scientific">Candidatus Peribacter riflensis</name>
    <dbReference type="NCBI Taxonomy" id="1735162"/>
    <lineage>
        <taxon>Bacteria</taxon>
        <taxon>Candidatus Peregrinibacteriota</taxon>
        <taxon>Candidatus Peribacteria</taxon>
        <taxon>Candidatus Peribacterales</taxon>
        <taxon>Candidatus Peribacteraceae</taxon>
        <taxon>Candidatus Peribacter</taxon>
    </lineage>
</organism>
<accession>A0A0S1SIN8</accession>
<sequence length="117" mass="12704">MRSMRSAAHLFLIGALVVVPAVAFGKTFVVPHVLERSGTIARQATTEPMPSVQEIQQMIERKTGATIKWDKATGQSSGRRMRLTGTGTMGGESLAIKIDCRVSYPPLTIRCTISASW</sequence>
<reference evidence="1 2" key="2">
    <citation type="journal article" date="2016" name="PeerJ">
        <title>Analysis of five complete genome sequences for members of the class Peribacteria in the recently recognized Peregrinibacteria bacterial phylum.</title>
        <authorList>
            <person name="Anantharaman K."/>
            <person name="Brown C.T."/>
            <person name="Burstein D."/>
            <person name="Castelle C.J."/>
            <person name="Probst A.J."/>
            <person name="Thomas B.C."/>
            <person name="Williams K.H."/>
            <person name="Banfield J.F."/>
        </authorList>
    </citation>
    <scope>NUCLEOTIDE SEQUENCE [LARGE SCALE GENOMIC DNA]</scope>
    <source>
        <strain evidence="1">RIFOXYD1_FULL_PER-ii_59_16</strain>
    </source>
</reference>
<accession>A0A0S1SNG4</accession>
<gene>
    <name evidence="1" type="ORF">PeribacterD1_0779</name>
</gene>